<dbReference type="GO" id="GO:0030154">
    <property type="term" value="P:cell differentiation"/>
    <property type="evidence" value="ECO:0000318"/>
    <property type="project" value="GO_Central"/>
</dbReference>
<dbReference type="PROSITE" id="PS00031">
    <property type="entry name" value="NUCLEAR_REC_DBD_1"/>
    <property type="match status" value="1"/>
</dbReference>
<dbReference type="InterPro" id="IPR035500">
    <property type="entry name" value="NHR-like_dom_sf"/>
</dbReference>
<comment type="similarity">
    <text evidence="2 11">Belongs to the nuclear hormone receptor family.</text>
</comment>
<evidence type="ECO:0000256" key="5">
    <source>
        <dbReference type="ARBA" id="ARBA00022833"/>
    </source>
</evidence>
<dbReference type="CDD" id="cd06157">
    <property type="entry name" value="NR_LBD"/>
    <property type="match status" value="1"/>
</dbReference>
<dbReference type="SUPFAM" id="SSF57716">
    <property type="entry name" value="Glucocorticoid receptor-like (DNA-binding domain)"/>
    <property type="match status" value="2"/>
</dbReference>
<dbReference type="InterPro" id="IPR013088">
    <property type="entry name" value="Znf_NHR/GATA"/>
</dbReference>
<dbReference type="CTD" id="8589639"/>
<dbReference type="CDD" id="cd06960">
    <property type="entry name" value="NR_DBD_HNF4A"/>
    <property type="match status" value="2"/>
</dbReference>
<dbReference type="GO" id="GO:0008270">
    <property type="term" value="F:zinc ion binding"/>
    <property type="evidence" value="ECO:0007669"/>
    <property type="project" value="UniProtKB-KW"/>
</dbReference>
<sequence>ILRKVFIQLPSLPQNERGISPGQNSKSAATVRHLRPTECSICGKPANGYHYDVPSCNGCKTFFRRLCISEKKFLCKATGDCYDLTRPNRPMKCRPCRYEKCIMSGMNPLAMQVDEKEATAGNFQILTKRANISSCKNDEEYESDKIHQIVKKQIIEHITSKEAMMQKIVGAVNFLELKIHEFRLSSYNPHWKSLPNLEGFLNMGTIISLATKTKPMPGWPLKASPVPPKPPNFSMANGPQYSPDKKQWLMYDLMLSIEYAKAFEFFNKLDFKDKMILMKYVALALMNLQISYYTVSRKYDSIVHPDGSMPPAKVGMVYTETVMSIAPLIRFEIEKTEFALLKAICLCNPAVPNLSDHAREILSKEREQYADALFDHCLRNRRDGPTQFAELIGMVDLLERQQRMQKDLHLLHVAPFVAKIPAEHKISCLLKSKREKERPTTCSICGGSASGFHYDVPACNGCKAYFRRYVISERNFKCKNNEDCFDLTKREKPIKCRPCRYKKCLDVGMNPLALEVDEKQAEAENFKKITKRVKVEEIEEDDEDNKSKQFVLKTVESFQEKMQRLSDMLTYLEIKLDQFQTSAYNPHWGQVQGLEFLLRSNNRIRWPLSSDPALAADNQPVLGKGPPPYSTDKKHWLYFNLLTTVEYVKTFGFFHRLNARDQYILTRYVTLACMNLHVSFTSVAKNEEHYSNSVMSIVPLIRYQVQSIEYVLLKAICLCNPAVPDLSEHAQRLLTKERQQFAEALFDHCLRNRTNGPSHFSDIIGIVDVLERQQRIQKDLHLLHVAPLVAKAPRDRVIQIIDDIMDS</sequence>
<evidence type="ECO:0000256" key="9">
    <source>
        <dbReference type="ARBA" id="ARBA00023170"/>
    </source>
</evidence>
<organism evidence="14 15">
    <name type="scientific">Caenorhabditis briggsae</name>
    <dbReference type="NCBI Taxonomy" id="6238"/>
    <lineage>
        <taxon>Eukaryota</taxon>
        <taxon>Metazoa</taxon>
        <taxon>Ecdysozoa</taxon>
        <taxon>Nematoda</taxon>
        <taxon>Chromadorea</taxon>
        <taxon>Rhabditida</taxon>
        <taxon>Rhabditina</taxon>
        <taxon>Rhabditomorpha</taxon>
        <taxon>Rhabditoidea</taxon>
        <taxon>Rhabditidae</taxon>
        <taxon>Peloderinae</taxon>
        <taxon>Caenorhabditis</taxon>
    </lineage>
</organism>
<keyword evidence="6 11" id="KW-0805">Transcription regulation</keyword>
<evidence type="ECO:0000313" key="16">
    <source>
        <dbReference type="WormBase" id="CBG06740"/>
    </source>
</evidence>
<feature type="domain" description="Nuclear receptor" evidence="12">
    <location>
        <begin position="439"/>
        <end position="516"/>
    </location>
</feature>
<keyword evidence="9 11" id="KW-0675">Receptor</keyword>
<dbReference type="InterPro" id="IPR001723">
    <property type="entry name" value="Nuclear_hrmn_rcpt"/>
</dbReference>
<dbReference type="SMART" id="SM00430">
    <property type="entry name" value="HOLI"/>
    <property type="match status" value="2"/>
</dbReference>
<dbReference type="EMBL" id="HE601320">
    <property type="protein sequence ID" value="CAP27005.1"/>
    <property type="molecule type" value="Genomic_DNA"/>
</dbReference>
<name>A8X2Z5_CAEBR</name>
<dbReference type="InterPro" id="IPR049636">
    <property type="entry name" value="HNF4-like_DBD"/>
</dbReference>
<dbReference type="OMA" id="SICANDQ"/>
<dbReference type="KEGG" id="cbr:CBG_06740"/>
<dbReference type="GO" id="GO:0005634">
    <property type="term" value="C:nucleus"/>
    <property type="evidence" value="ECO:0007669"/>
    <property type="project" value="UniProtKB-SubCell"/>
</dbReference>
<dbReference type="HOGENOM" id="CLU_349386_0_0_1"/>
<dbReference type="GO" id="GO:0000978">
    <property type="term" value="F:RNA polymerase II cis-regulatory region sequence-specific DNA binding"/>
    <property type="evidence" value="ECO:0000318"/>
    <property type="project" value="GO_Central"/>
</dbReference>
<dbReference type="SMART" id="SM00399">
    <property type="entry name" value="ZnF_C4"/>
    <property type="match status" value="2"/>
</dbReference>
<dbReference type="GO" id="GO:0004879">
    <property type="term" value="F:nuclear receptor activity"/>
    <property type="evidence" value="ECO:0000318"/>
    <property type="project" value="GO_Central"/>
</dbReference>
<dbReference type="Pfam" id="PF00104">
    <property type="entry name" value="Hormone_recep"/>
    <property type="match status" value="2"/>
</dbReference>
<keyword evidence="8 11" id="KW-0804">Transcription</keyword>
<reference evidence="14 15" key="1">
    <citation type="journal article" date="2003" name="PLoS Biol.">
        <title>The genome sequence of Caenorhabditis briggsae: a platform for comparative genomics.</title>
        <authorList>
            <person name="Stein L.D."/>
            <person name="Bao Z."/>
            <person name="Blasiar D."/>
            <person name="Blumenthal T."/>
            <person name="Brent M.R."/>
            <person name="Chen N."/>
            <person name="Chinwalla A."/>
            <person name="Clarke L."/>
            <person name="Clee C."/>
            <person name="Coghlan A."/>
            <person name="Coulson A."/>
            <person name="D'Eustachio P."/>
            <person name="Fitch D.H."/>
            <person name="Fulton L.A."/>
            <person name="Fulton R.E."/>
            <person name="Griffiths-Jones S."/>
            <person name="Harris T.W."/>
            <person name="Hillier L.W."/>
            <person name="Kamath R."/>
            <person name="Kuwabara P.E."/>
            <person name="Mardis E.R."/>
            <person name="Marra M.A."/>
            <person name="Miner T.L."/>
            <person name="Minx P."/>
            <person name="Mullikin J.C."/>
            <person name="Plumb R.W."/>
            <person name="Rogers J."/>
            <person name="Schein J.E."/>
            <person name="Sohrmann M."/>
            <person name="Spieth J."/>
            <person name="Stajich J.E."/>
            <person name="Wei C."/>
            <person name="Willey D."/>
            <person name="Wilson R.K."/>
            <person name="Durbin R."/>
            <person name="Waterston R.H."/>
        </authorList>
    </citation>
    <scope>NUCLEOTIDE SEQUENCE [LARGE SCALE GENOMIC DNA]</scope>
    <source>
        <strain evidence="14 15">AF16</strain>
    </source>
</reference>
<protein>
    <submittedName>
        <fullName evidence="14">Protein CBR-NHR-168</fullName>
    </submittedName>
</protein>
<keyword evidence="7 11" id="KW-0238">DNA-binding</keyword>
<dbReference type="Proteomes" id="UP000008549">
    <property type="component" value="Unassembled WGS sequence"/>
</dbReference>
<dbReference type="Pfam" id="PF00105">
    <property type="entry name" value="zf-C4"/>
    <property type="match status" value="2"/>
</dbReference>
<dbReference type="InParanoid" id="A8X2Z5"/>
<dbReference type="PANTHER" id="PTHR24083">
    <property type="entry name" value="NUCLEAR HORMONE RECEPTOR"/>
    <property type="match status" value="1"/>
</dbReference>
<evidence type="ECO:0000259" key="12">
    <source>
        <dbReference type="PROSITE" id="PS51030"/>
    </source>
</evidence>
<dbReference type="FunFam" id="3.30.50.10:FF:000030">
    <property type="entry name" value="Nuclear Hormone Receptor family"/>
    <property type="match status" value="2"/>
</dbReference>
<dbReference type="SUPFAM" id="SSF48508">
    <property type="entry name" value="Nuclear receptor ligand-binding domain"/>
    <property type="match status" value="2"/>
</dbReference>
<comment type="subcellular location">
    <subcellularLocation>
        <location evidence="1 11">Nucleus</location>
    </subcellularLocation>
</comment>
<evidence type="ECO:0000259" key="13">
    <source>
        <dbReference type="PROSITE" id="PS51843"/>
    </source>
</evidence>
<dbReference type="InterPro" id="IPR001628">
    <property type="entry name" value="Znf_hrmn_rcpt"/>
</dbReference>
<dbReference type="FunFam" id="1.10.565.10:FF:000094">
    <property type="entry name" value="Protein CBG10507"/>
    <property type="match status" value="1"/>
</dbReference>
<keyword evidence="5 11" id="KW-0862">Zinc</keyword>
<reference evidence="14 15" key="2">
    <citation type="journal article" date="2011" name="PLoS Genet.">
        <title>Caenorhabditis briggsae recombinant inbred line genotypes reveal inter-strain incompatibility and the evolution of recombination.</title>
        <authorList>
            <person name="Ross J.A."/>
            <person name="Koboldt D.C."/>
            <person name="Staisch J.E."/>
            <person name="Chamberlin H.M."/>
            <person name="Gupta B.P."/>
            <person name="Miller R.D."/>
            <person name="Baird S.E."/>
            <person name="Haag E.S."/>
        </authorList>
    </citation>
    <scope>NUCLEOTIDE SEQUENCE [LARGE SCALE GENOMIC DNA]</scope>
    <source>
        <strain evidence="14 15">AF16</strain>
    </source>
</reference>
<dbReference type="PRINTS" id="PR00398">
    <property type="entry name" value="STRDHORMONER"/>
</dbReference>
<dbReference type="eggNOG" id="KOG3575">
    <property type="taxonomic scope" value="Eukaryota"/>
</dbReference>
<dbReference type="InterPro" id="IPR000536">
    <property type="entry name" value="Nucl_hrmn_rcpt_lig-bd"/>
</dbReference>
<dbReference type="FunCoup" id="A8X2Z5">
    <property type="interactions" value="182"/>
</dbReference>
<dbReference type="AlphaFoldDB" id="A8X2Z5"/>
<dbReference type="WormBase" id="CBG06740">
    <property type="protein sequence ID" value="CBP46955"/>
    <property type="gene ID" value="WBGene00028972"/>
</dbReference>
<dbReference type="PRINTS" id="PR00047">
    <property type="entry name" value="STROIDFINGER"/>
</dbReference>
<evidence type="ECO:0000256" key="6">
    <source>
        <dbReference type="ARBA" id="ARBA00023015"/>
    </source>
</evidence>
<evidence type="ECO:0000256" key="4">
    <source>
        <dbReference type="ARBA" id="ARBA00022771"/>
    </source>
</evidence>
<keyword evidence="15" id="KW-1185">Reference proteome</keyword>
<evidence type="ECO:0000256" key="3">
    <source>
        <dbReference type="ARBA" id="ARBA00022723"/>
    </source>
</evidence>
<dbReference type="GO" id="GO:0006357">
    <property type="term" value="P:regulation of transcription by RNA polymerase II"/>
    <property type="evidence" value="ECO:0000318"/>
    <property type="project" value="GO_Central"/>
</dbReference>
<dbReference type="GeneID" id="8589639"/>
<evidence type="ECO:0000313" key="14">
    <source>
        <dbReference type="EMBL" id="CAP27005.1"/>
    </source>
</evidence>
<dbReference type="InterPro" id="IPR050274">
    <property type="entry name" value="Nuclear_hormone_rcpt_NR2"/>
</dbReference>
<keyword evidence="3 11" id="KW-0479">Metal-binding</keyword>
<dbReference type="Gene3D" id="1.10.565.10">
    <property type="entry name" value="Retinoid X Receptor"/>
    <property type="match status" value="2"/>
</dbReference>
<dbReference type="Gene3D" id="3.30.50.10">
    <property type="entry name" value="Erythroid Transcription Factor GATA-1, subunit A"/>
    <property type="match status" value="2"/>
</dbReference>
<keyword evidence="10 11" id="KW-0539">Nucleus</keyword>
<feature type="domain" description="NR LBD" evidence="13">
    <location>
        <begin position="198"/>
        <end position="431"/>
    </location>
</feature>
<accession>A8X2Z5</accession>
<gene>
    <name evidence="14" type="primary">Cbr-nhr-168</name>
    <name evidence="16" type="ORF">CBG06740</name>
    <name evidence="14" type="ORF">CBG_06740</name>
</gene>
<dbReference type="STRING" id="6238.A8X2Z5"/>
<evidence type="ECO:0000256" key="2">
    <source>
        <dbReference type="ARBA" id="ARBA00005993"/>
    </source>
</evidence>
<dbReference type="RefSeq" id="XP_002647641.1">
    <property type="nucleotide sequence ID" value="XM_002647595.1"/>
</dbReference>
<evidence type="ECO:0000256" key="8">
    <source>
        <dbReference type="ARBA" id="ARBA00023163"/>
    </source>
</evidence>
<dbReference type="PROSITE" id="PS51843">
    <property type="entry name" value="NR_LBD"/>
    <property type="match status" value="2"/>
</dbReference>
<evidence type="ECO:0000256" key="7">
    <source>
        <dbReference type="ARBA" id="ARBA00023125"/>
    </source>
</evidence>
<evidence type="ECO:0000313" key="15">
    <source>
        <dbReference type="Proteomes" id="UP000008549"/>
    </source>
</evidence>
<proteinExistence type="inferred from homology"/>
<feature type="domain" description="Nuclear receptor" evidence="12">
    <location>
        <begin position="36"/>
        <end position="113"/>
    </location>
</feature>
<feature type="non-terminal residue" evidence="14">
    <location>
        <position position="1"/>
    </location>
</feature>
<dbReference type="PROSITE" id="PS51030">
    <property type="entry name" value="NUCLEAR_REC_DBD_2"/>
    <property type="match status" value="2"/>
</dbReference>
<keyword evidence="4 11" id="KW-0863">Zinc-finger</keyword>
<feature type="domain" description="NR LBD" evidence="13">
    <location>
        <begin position="589"/>
        <end position="803"/>
    </location>
</feature>
<evidence type="ECO:0000256" key="1">
    <source>
        <dbReference type="ARBA" id="ARBA00004123"/>
    </source>
</evidence>
<evidence type="ECO:0000256" key="11">
    <source>
        <dbReference type="RuleBase" id="RU004334"/>
    </source>
</evidence>
<evidence type="ECO:0000256" key="10">
    <source>
        <dbReference type="ARBA" id="ARBA00023242"/>
    </source>
</evidence>